<evidence type="ECO:0000313" key="4">
    <source>
        <dbReference type="Proteomes" id="UP001174934"/>
    </source>
</evidence>
<organism evidence="3 4">
    <name type="scientific">Bombardia bombarda</name>
    <dbReference type="NCBI Taxonomy" id="252184"/>
    <lineage>
        <taxon>Eukaryota</taxon>
        <taxon>Fungi</taxon>
        <taxon>Dikarya</taxon>
        <taxon>Ascomycota</taxon>
        <taxon>Pezizomycotina</taxon>
        <taxon>Sordariomycetes</taxon>
        <taxon>Sordariomycetidae</taxon>
        <taxon>Sordariales</taxon>
        <taxon>Lasiosphaeriaceae</taxon>
        <taxon>Bombardia</taxon>
    </lineage>
</organism>
<evidence type="ECO:0000313" key="3">
    <source>
        <dbReference type="EMBL" id="KAK0610132.1"/>
    </source>
</evidence>
<gene>
    <name evidence="3" type="ORF">B0T17DRAFT_512432</name>
</gene>
<dbReference type="EMBL" id="JAULSR010000011">
    <property type="protein sequence ID" value="KAK0610132.1"/>
    <property type="molecule type" value="Genomic_DNA"/>
</dbReference>
<accession>A0AA39TGM3</accession>
<evidence type="ECO:0000259" key="2">
    <source>
        <dbReference type="Pfam" id="PF25484"/>
    </source>
</evidence>
<name>A0AA39TGM3_9PEZI</name>
<dbReference type="AlphaFoldDB" id="A0AA39TGM3"/>
<keyword evidence="4" id="KW-1185">Reference proteome</keyword>
<reference evidence="3" key="1">
    <citation type="submission" date="2023-06" db="EMBL/GenBank/DDBJ databases">
        <title>Genome-scale phylogeny and comparative genomics of the fungal order Sordariales.</title>
        <authorList>
            <consortium name="Lawrence Berkeley National Laboratory"/>
            <person name="Hensen N."/>
            <person name="Bonometti L."/>
            <person name="Westerberg I."/>
            <person name="Brannstrom I.O."/>
            <person name="Guillou S."/>
            <person name="Cros-Aarteil S."/>
            <person name="Calhoun S."/>
            <person name="Haridas S."/>
            <person name="Kuo A."/>
            <person name="Mondo S."/>
            <person name="Pangilinan J."/>
            <person name="Riley R."/>
            <person name="LaButti K."/>
            <person name="Andreopoulos B."/>
            <person name="Lipzen A."/>
            <person name="Chen C."/>
            <person name="Yanf M."/>
            <person name="Daum C."/>
            <person name="Ng V."/>
            <person name="Clum A."/>
            <person name="Steindorff A."/>
            <person name="Ohm R."/>
            <person name="Martin F."/>
            <person name="Silar P."/>
            <person name="Natvig D."/>
            <person name="Lalanne C."/>
            <person name="Gautier V."/>
            <person name="Ament-velasquez S.L."/>
            <person name="Kruys A."/>
            <person name="Hutchinson M.I."/>
            <person name="Powell A.J."/>
            <person name="Barry K."/>
            <person name="Miller A.N."/>
            <person name="Grigoriev I.V."/>
            <person name="Debuchy R."/>
            <person name="Gladieux P."/>
            <person name="Thoren M.H."/>
            <person name="Johannesson H."/>
        </authorList>
    </citation>
    <scope>NUCLEOTIDE SEQUENCE</scope>
    <source>
        <strain evidence="3">SMH3391-2</strain>
    </source>
</reference>
<feature type="signal peptide" evidence="1">
    <location>
        <begin position="1"/>
        <end position="16"/>
    </location>
</feature>
<dbReference type="Pfam" id="PF25484">
    <property type="entry name" value="DUF7907"/>
    <property type="match status" value="1"/>
</dbReference>
<sequence length="243" mass="26263">MTHIITWLALASLSWATQLSPNDYYPPTSTADTFKLIANVTDLSQDLNPSIHHFLLTGVHAGAGSEIAVLTNDTGHVLWENGTDDAIGVASNSGGIVPYSVVLDPAAPNDPDSSYVNYMAINVGETQPGIGIRADDLSYAELYSPDSGTFIVCYEPNPVYDRPQYPVKFAKAAMVGGVAYQQIPDQCVAIKLLAQCGDEPLETPPPGANYDTKFARKVRCYADVDAIDWSQSNWSQSNWSQSN</sequence>
<protein>
    <recommendedName>
        <fullName evidence="2">DUF7907 domain-containing protein</fullName>
    </recommendedName>
</protein>
<keyword evidence="1" id="KW-0732">Signal</keyword>
<evidence type="ECO:0000256" key="1">
    <source>
        <dbReference type="SAM" id="SignalP"/>
    </source>
</evidence>
<feature type="chain" id="PRO_5041356814" description="DUF7907 domain-containing protein" evidence="1">
    <location>
        <begin position="17"/>
        <end position="243"/>
    </location>
</feature>
<proteinExistence type="predicted"/>
<dbReference type="Proteomes" id="UP001174934">
    <property type="component" value="Unassembled WGS sequence"/>
</dbReference>
<dbReference type="InterPro" id="IPR057229">
    <property type="entry name" value="DUF7907"/>
</dbReference>
<comment type="caution">
    <text evidence="3">The sequence shown here is derived from an EMBL/GenBank/DDBJ whole genome shotgun (WGS) entry which is preliminary data.</text>
</comment>
<feature type="domain" description="DUF7907" evidence="2">
    <location>
        <begin position="32"/>
        <end position="196"/>
    </location>
</feature>